<dbReference type="SUPFAM" id="SSF88659">
    <property type="entry name" value="Sigma3 and sigma4 domains of RNA polymerase sigma factors"/>
    <property type="match status" value="1"/>
</dbReference>
<reference evidence="1" key="1">
    <citation type="submission" date="2022-10" db="EMBL/GenBank/DDBJ databases">
        <title>Rhodococcus sp.75.</title>
        <authorList>
            <person name="Sun M."/>
        </authorList>
    </citation>
    <scope>NUCLEOTIDE SEQUENCE</scope>
    <source>
        <strain evidence="1">75</strain>
    </source>
</reference>
<protein>
    <recommendedName>
        <fullName evidence="3">RNA polymerase sigma-70 region 4 domain-containing protein</fullName>
    </recommendedName>
</protein>
<organism evidence="1 2">
    <name type="scientific">Rhodococcus antarcticus</name>
    <dbReference type="NCBI Taxonomy" id="2987751"/>
    <lineage>
        <taxon>Bacteria</taxon>
        <taxon>Bacillati</taxon>
        <taxon>Actinomycetota</taxon>
        <taxon>Actinomycetes</taxon>
        <taxon>Mycobacteriales</taxon>
        <taxon>Nocardiaceae</taxon>
        <taxon>Rhodococcus</taxon>
    </lineage>
</organism>
<evidence type="ECO:0000313" key="2">
    <source>
        <dbReference type="Proteomes" id="UP001164965"/>
    </source>
</evidence>
<dbReference type="EMBL" id="CP110615">
    <property type="protein sequence ID" value="UZJ23746.1"/>
    <property type="molecule type" value="Genomic_DNA"/>
</dbReference>
<gene>
    <name evidence="1" type="ORF">RHODO2019_11065</name>
</gene>
<dbReference type="InterPro" id="IPR013324">
    <property type="entry name" value="RNA_pol_sigma_r3/r4-like"/>
</dbReference>
<proteinExistence type="predicted"/>
<dbReference type="RefSeq" id="WP_265381854.1">
    <property type="nucleotide sequence ID" value="NZ_CP110615.1"/>
</dbReference>
<dbReference type="Proteomes" id="UP001164965">
    <property type="component" value="Chromosome"/>
</dbReference>
<keyword evidence="2" id="KW-1185">Reference proteome</keyword>
<sequence>MSYKADEVERMLPYIWGRMYVWGVANPTAPPADMPKGATDKTTSNTSWAVGIDVRDAWDTSLIPLDERRATLLHFGAGWTQEDIGIYESVSQGAISKRIKRCLNRLTIKLNGPAYEHEGVQLALEELEDHHL</sequence>
<name>A0ABY6NWI8_9NOCA</name>
<evidence type="ECO:0008006" key="3">
    <source>
        <dbReference type="Google" id="ProtNLM"/>
    </source>
</evidence>
<accession>A0ABY6NWI8</accession>
<evidence type="ECO:0000313" key="1">
    <source>
        <dbReference type="EMBL" id="UZJ23746.1"/>
    </source>
</evidence>